<dbReference type="RefSeq" id="WP_199115546.1">
    <property type="nucleotide sequence ID" value="NZ_JAELVQ010000015.1"/>
</dbReference>
<proteinExistence type="inferred from homology"/>
<keyword evidence="9" id="KW-1185">Reference proteome</keyword>
<dbReference type="Pfam" id="PF08281">
    <property type="entry name" value="Sigma70_r4_2"/>
    <property type="match status" value="1"/>
</dbReference>
<dbReference type="InterPro" id="IPR036388">
    <property type="entry name" value="WH-like_DNA-bd_sf"/>
</dbReference>
<keyword evidence="4" id="KW-0804">Transcription</keyword>
<protein>
    <submittedName>
        <fullName evidence="8">Sigma-70 family RNA polymerase sigma factor</fullName>
    </submittedName>
</protein>
<evidence type="ECO:0000256" key="5">
    <source>
        <dbReference type="SAM" id="Coils"/>
    </source>
</evidence>
<comment type="caution">
    <text evidence="8">The sequence shown here is derived from an EMBL/GenBank/DDBJ whole genome shotgun (WGS) entry which is preliminary data.</text>
</comment>
<dbReference type="InterPro" id="IPR013249">
    <property type="entry name" value="RNA_pol_sigma70_r4_t2"/>
</dbReference>
<feature type="domain" description="RNA polymerase sigma-70 region 2" evidence="6">
    <location>
        <begin position="26"/>
        <end position="93"/>
    </location>
</feature>
<sequence>MNPDFSDQKILIRELEKGNHLALVYLMDTYHKSLCVYIYSLSSDYEGAQDIVQNVFIKVWMDRHKLHAVKSIRNFLYKSVYNGFIDQWRKDKRMLAIEAKHLENLNTIIEDNSDELLEKQIALINIEIENLPQKCKETFLLSKREGLTNIEIANFMNVSIRTVESQMNKAFRILRKKLASNANIIELLIYMGNIIALY</sequence>
<evidence type="ECO:0000313" key="8">
    <source>
        <dbReference type="EMBL" id="MBJ6368787.1"/>
    </source>
</evidence>
<feature type="domain" description="RNA polymerase sigma factor 70 region 4 type 2" evidence="7">
    <location>
        <begin position="128"/>
        <end position="172"/>
    </location>
</feature>
<dbReference type="PANTHER" id="PTHR43133">
    <property type="entry name" value="RNA POLYMERASE ECF-TYPE SIGMA FACTO"/>
    <property type="match status" value="1"/>
</dbReference>
<accession>A0A8J7IPU0</accession>
<dbReference type="Proteomes" id="UP000610931">
    <property type="component" value="Unassembled WGS sequence"/>
</dbReference>
<dbReference type="Gene3D" id="1.10.1740.10">
    <property type="match status" value="1"/>
</dbReference>
<dbReference type="SUPFAM" id="SSF88659">
    <property type="entry name" value="Sigma3 and sigma4 domains of RNA polymerase sigma factors"/>
    <property type="match status" value="1"/>
</dbReference>
<evidence type="ECO:0000313" key="9">
    <source>
        <dbReference type="Proteomes" id="UP000610931"/>
    </source>
</evidence>
<dbReference type="Pfam" id="PF04542">
    <property type="entry name" value="Sigma70_r2"/>
    <property type="match status" value="1"/>
</dbReference>
<feature type="coiled-coil region" evidence="5">
    <location>
        <begin position="85"/>
        <end position="119"/>
    </location>
</feature>
<name>A0A8J7IPU0_9FLAO</name>
<evidence type="ECO:0000259" key="7">
    <source>
        <dbReference type="Pfam" id="PF08281"/>
    </source>
</evidence>
<dbReference type="PANTHER" id="PTHR43133:SF46">
    <property type="entry name" value="RNA POLYMERASE SIGMA-70 FACTOR ECF SUBFAMILY"/>
    <property type="match status" value="1"/>
</dbReference>
<evidence type="ECO:0000256" key="1">
    <source>
        <dbReference type="ARBA" id="ARBA00010641"/>
    </source>
</evidence>
<organism evidence="8 9">
    <name type="scientific">Snuella sedimenti</name>
    <dbReference type="NCBI Taxonomy" id="2798802"/>
    <lineage>
        <taxon>Bacteria</taxon>
        <taxon>Pseudomonadati</taxon>
        <taxon>Bacteroidota</taxon>
        <taxon>Flavobacteriia</taxon>
        <taxon>Flavobacteriales</taxon>
        <taxon>Flavobacteriaceae</taxon>
        <taxon>Snuella</taxon>
    </lineage>
</organism>
<evidence type="ECO:0000256" key="4">
    <source>
        <dbReference type="ARBA" id="ARBA00023163"/>
    </source>
</evidence>
<dbReference type="AlphaFoldDB" id="A0A8J7IPU0"/>
<keyword evidence="3" id="KW-0731">Sigma factor</keyword>
<gene>
    <name evidence="8" type="ORF">JF259_11865</name>
</gene>
<keyword evidence="2" id="KW-0805">Transcription regulation</keyword>
<dbReference type="GO" id="GO:0006352">
    <property type="term" value="P:DNA-templated transcription initiation"/>
    <property type="evidence" value="ECO:0007669"/>
    <property type="project" value="InterPro"/>
</dbReference>
<evidence type="ECO:0000256" key="3">
    <source>
        <dbReference type="ARBA" id="ARBA00023082"/>
    </source>
</evidence>
<dbReference type="Gene3D" id="1.10.10.10">
    <property type="entry name" value="Winged helix-like DNA-binding domain superfamily/Winged helix DNA-binding domain"/>
    <property type="match status" value="1"/>
</dbReference>
<evidence type="ECO:0000259" key="6">
    <source>
        <dbReference type="Pfam" id="PF04542"/>
    </source>
</evidence>
<dbReference type="GO" id="GO:0003677">
    <property type="term" value="F:DNA binding"/>
    <property type="evidence" value="ECO:0007669"/>
    <property type="project" value="InterPro"/>
</dbReference>
<dbReference type="InterPro" id="IPR007627">
    <property type="entry name" value="RNA_pol_sigma70_r2"/>
</dbReference>
<dbReference type="InterPro" id="IPR014284">
    <property type="entry name" value="RNA_pol_sigma-70_dom"/>
</dbReference>
<evidence type="ECO:0000256" key="2">
    <source>
        <dbReference type="ARBA" id="ARBA00023015"/>
    </source>
</evidence>
<keyword evidence="5" id="KW-0175">Coiled coil</keyword>
<dbReference type="InterPro" id="IPR013325">
    <property type="entry name" value="RNA_pol_sigma_r2"/>
</dbReference>
<reference evidence="8" key="1">
    <citation type="submission" date="2020-12" db="EMBL/GenBank/DDBJ databases">
        <title>Snuella sp. nov., isolated from sediment in Incheon.</title>
        <authorList>
            <person name="Kim W."/>
        </authorList>
    </citation>
    <scope>NUCLEOTIDE SEQUENCE</scope>
    <source>
        <strain evidence="8">CAU 1569</strain>
    </source>
</reference>
<dbReference type="EMBL" id="JAELVQ010000015">
    <property type="protein sequence ID" value="MBJ6368787.1"/>
    <property type="molecule type" value="Genomic_DNA"/>
</dbReference>
<comment type="similarity">
    <text evidence="1">Belongs to the sigma-70 factor family. ECF subfamily.</text>
</comment>
<dbReference type="InterPro" id="IPR039425">
    <property type="entry name" value="RNA_pol_sigma-70-like"/>
</dbReference>
<dbReference type="SUPFAM" id="SSF88946">
    <property type="entry name" value="Sigma2 domain of RNA polymerase sigma factors"/>
    <property type="match status" value="1"/>
</dbReference>
<dbReference type="NCBIfam" id="TIGR02937">
    <property type="entry name" value="sigma70-ECF"/>
    <property type="match status" value="1"/>
</dbReference>
<dbReference type="InterPro" id="IPR013324">
    <property type="entry name" value="RNA_pol_sigma_r3/r4-like"/>
</dbReference>
<dbReference type="GO" id="GO:0016987">
    <property type="term" value="F:sigma factor activity"/>
    <property type="evidence" value="ECO:0007669"/>
    <property type="project" value="UniProtKB-KW"/>
</dbReference>